<dbReference type="PANTHER" id="PTHR43022:SF1">
    <property type="entry name" value="PROTEIN SMF"/>
    <property type="match status" value="1"/>
</dbReference>
<name>A0A1Y5SPG6_9PROT</name>
<proteinExistence type="inferred from homology"/>
<dbReference type="Gene3D" id="3.40.50.450">
    <property type="match status" value="1"/>
</dbReference>
<dbReference type="PANTHER" id="PTHR43022">
    <property type="entry name" value="PROTEIN SMF"/>
    <property type="match status" value="1"/>
</dbReference>
<dbReference type="Gene3D" id="1.10.10.10">
    <property type="entry name" value="Winged helix-like DNA-binding domain superfamily/Winged helix DNA-binding domain"/>
    <property type="match status" value="1"/>
</dbReference>
<dbReference type="InParanoid" id="A0A1Y5SPG6"/>
<evidence type="ECO:0000259" key="3">
    <source>
        <dbReference type="Pfam" id="PF17782"/>
    </source>
</evidence>
<dbReference type="InterPro" id="IPR003488">
    <property type="entry name" value="DprA"/>
</dbReference>
<gene>
    <name evidence="4" type="ORF">OCH7691_01855</name>
</gene>
<organism evidence="4 5">
    <name type="scientific">Oceanibacterium hippocampi</name>
    <dbReference type="NCBI Taxonomy" id="745714"/>
    <lineage>
        <taxon>Bacteria</taxon>
        <taxon>Pseudomonadati</taxon>
        <taxon>Pseudomonadota</taxon>
        <taxon>Alphaproteobacteria</taxon>
        <taxon>Sneathiellales</taxon>
        <taxon>Sneathiellaceae</taxon>
        <taxon>Oceanibacterium</taxon>
    </lineage>
</organism>
<accession>A0A1Y5SPG6</accession>
<dbReference type="InterPro" id="IPR057666">
    <property type="entry name" value="DrpA_SLOG"/>
</dbReference>
<feature type="domain" description="Smf/DprA SLOG" evidence="2">
    <location>
        <begin position="82"/>
        <end position="287"/>
    </location>
</feature>
<reference evidence="4 5" key="1">
    <citation type="submission" date="2017-03" db="EMBL/GenBank/DDBJ databases">
        <authorList>
            <person name="Afonso C.L."/>
            <person name="Miller P.J."/>
            <person name="Scott M.A."/>
            <person name="Spackman E."/>
            <person name="Goraichik I."/>
            <person name="Dimitrov K.M."/>
            <person name="Suarez D.L."/>
            <person name="Swayne D.E."/>
        </authorList>
    </citation>
    <scope>NUCLEOTIDE SEQUENCE [LARGE SCALE GENOMIC DNA]</scope>
    <source>
        <strain evidence="4 5">CECT 7691</strain>
    </source>
</reference>
<evidence type="ECO:0000256" key="1">
    <source>
        <dbReference type="ARBA" id="ARBA00006525"/>
    </source>
</evidence>
<keyword evidence="5" id="KW-1185">Reference proteome</keyword>
<dbReference type="Pfam" id="PF17782">
    <property type="entry name" value="WHD_DprA"/>
    <property type="match status" value="1"/>
</dbReference>
<dbReference type="InterPro" id="IPR036388">
    <property type="entry name" value="WH-like_DNA-bd_sf"/>
</dbReference>
<dbReference type="SUPFAM" id="SSF102405">
    <property type="entry name" value="MCP/YpsA-like"/>
    <property type="match status" value="1"/>
</dbReference>
<dbReference type="Pfam" id="PF02481">
    <property type="entry name" value="DNA_processg_A"/>
    <property type="match status" value="1"/>
</dbReference>
<evidence type="ECO:0000313" key="5">
    <source>
        <dbReference type="Proteomes" id="UP000193200"/>
    </source>
</evidence>
<protein>
    <submittedName>
        <fullName evidence="4">Uncharacterized protein</fullName>
    </submittedName>
</protein>
<dbReference type="FunCoup" id="A0A1Y5SPG6">
    <property type="interactions" value="334"/>
</dbReference>
<dbReference type="OrthoDB" id="9785707at2"/>
<dbReference type="AlphaFoldDB" id="A0A1Y5SPG6"/>
<sequence>MQERRDLGPRQRLDWLRLSRSENVGPVTFRQLLARYGDAAAALDALPELARRGGLKRRIRVPARAEIEAEAAALEALGGHLLALPDSYYPKALRAIDDAPPVLSVRGHPELLGRRLFAIVGARNASAAALRFTRAIAAELGEAGLVIVSGLARGHDAAAHEAALASGTIGVLGGGIDIVYPRENAGLYERMAESGCLVAEQPLGTQPQASHFPRRNRLISGLSLGVLVVEAALRSGSLITARMAADQGREVFAVPGSPLDPRARGCNGLIRDGATLVEGAGDVLAVLNAVARPAGADQDGADFAGPAPAAVAEDALSRHRPTIVEKLGATPVDVDELVRQCQVPPAIILTVLLELELAGRLERHPGNRVTAVLPMDRAEA</sequence>
<evidence type="ECO:0000259" key="2">
    <source>
        <dbReference type="Pfam" id="PF02481"/>
    </source>
</evidence>
<feature type="domain" description="DprA winged helix" evidence="3">
    <location>
        <begin position="308"/>
        <end position="367"/>
    </location>
</feature>
<dbReference type="InterPro" id="IPR041614">
    <property type="entry name" value="DprA_WH"/>
</dbReference>
<dbReference type="Pfam" id="PF21102">
    <property type="entry name" value="DprA_N"/>
    <property type="match status" value="1"/>
</dbReference>
<dbReference type="RefSeq" id="WP_085883081.1">
    <property type="nucleotide sequence ID" value="NZ_FWFR01000001.1"/>
</dbReference>
<dbReference type="GO" id="GO:0009294">
    <property type="term" value="P:DNA-mediated transformation"/>
    <property type="evidence" value="ECO:0007669"/>
    <property type="project" value="InterPro"/>
</dbReference>
<evidence type="ECO:0000313" key="4">
    <source>
        <dbReference type="EMBL" id="SLN44174.1"/>
    </source>
</evidence>
<dbReference type="Proteomes" id="UP000193200">
    <property type="component" value="Unassembled WGS sequence"/>
</dbReference>
<dbReference type="EMBL" id="FWFR01000001">
    <property type="protein sequence ID" value="SLN44174.1"/>
    <property type="molecule type" value="Genomic_DNA"/>
</dbReference>
<comment type="similarity">
    <text evidence="1">Belongs to the DprA/Smf family.</text>
</comment>
<dbReference type="NCBIfam" id="TIGR00732">
    <property type="entry name" value="dprA"/>
    <property type="match status" value="1"/>
</dbReference>